<dbReference type="InterPro" id="IPR021365">
    <property type="entry name" value="DUF2891"/>
</dbReference>
<dbReference type="EMBL" id="CP007129">
    <property type="protein sequence ID" value="AHG92498.1"/>
    <property type="molecule type" value="Genomic_DNA"/>
</dbReference>
<keyword evidence="1" id="KW-0614">Plasmid</keyword>
<dbReference type="HOGENOM" id="CLU_042917_0_0_0"/>
<evidence type="ECO:0000313" key="1">
    <source>
        <dbReference type="EMBL" id="AHG92498.1"/>
    </source>
</evidence>
<evidence type="ECO:0000313" key="2">
    <source>
        <dbReference type="Proteomes" id="UP000019151"/>
    </source>
</evidence>
<evidence type="ECO:0008006" key="3">
    <source>
        <dbReference type="Google" id="ProtNLM"/>
    </source>
</evidence>
<dbReference type="RefSeq" id="WP_025413837.1">
    <property type="nucleotide sequence ID" value="NZ_CP007129.1"/>
</dbReference>
<geneLocation type="plasmid" evidence="1 2">
    <name>1</name>
</geneLocation>
<proteinExistence type="predicted"/>
<dbReference type="InParanoid" id="W0RSC7"/>
<dbReference type="KEGG" id="gba:J421_4963"/>
<reference evidence="1 2" key="1">
    <citation type="journal article" date="2014" name="Genome Announc.">
        <title>Genome Sequence and Methylome of Soil Bacterium Gemmatirosa kalamazoonensis KBS708T, a Member of the Rarely Cultivated Gemmatimonadetes Phylum.</title>
        <authorList>
            <person name="Debruyn J.M."/>
            <person name="Radosevich M."/>
            <person name="Wommack K.E."/>
            <person name="Polson S.W."/>
            <person name="Hauser L.J."/>
            <person name="Fawaz M.N."/>
            <person name="Korlach J."/>
            <person name="Tsai Y.C."/>
        </authorList>
    </citation>
    <scope>NUCLEOTIDE SEQUENCE [LARGE SCALE GENOMIC DNA]</scope>
    <source>
        <strain evidence="1 2">KBS708</strain>
        <plasmid evidence="2">Plasmid 1</plasmid>
    </source>
</reference>
<dbReference type="PATRIC" id="fig|861299.3.peg.5018"/>
<keyword evidence="2" id="KW-1185">Reference proteome</keyword>
<dbReference type="Proteomes" id="UP000019151">
    <property type="component" value="Plasmid 1"/>
</dbReference>
<name>W0RSC7_9BACT</name>
<sequence>MTSATLTPAWATKLASVALGHVAREYPNKLDHVLRGPEDVRRPRELHPVFYGSFDWHSCVHSYWLLARILRTAPDIPDAPRIRTFLDSHLTKSRVRAEAEYLETPGRGTFERPYGWAWLLALAAELSRHASWEGRRWTDALEPLTAAVVRRFLEWLPKATYPIRAGTHFNTAFAVALALEHAWAAQDAALDAALRERALAWYGGDADCQAWEPGGDDFLSPALVEAECMRRVLPPDEFTAWLARFLPRLAAGDPATLFTPATVSDRSDGKIAHLDGLNLSRAWCWRSLASAWPPRDPARALAREVADAHLAASLPHVTGDYMGEHWLATYAVLALTAPNT</sequence>
<organism evidence="1 2">
    <name type="scientific">Gemmatirosa kalamazoonensis</name>
    <dbReference type="NCBI Taxonomy" id="861299"/>
    <lineage>
        <taxon>Bacteria</taxon>
        <taxon>Pseudomonadati</taxon>
        <taxon>Gemmatimonadota</taxon>
        <taxon>Gemmatimonadia</taxon>
        <taxon>Gemmatimonadales</taxon>
        <taxon>Gemmatimonadaceae</taxon>
        <taxon>Gemmatirosa</taxon>
    </lineage>
</organism>
<gene>
    <name evidence="1" type="ORF">J421_4963</name>
</gene>
<dbReference type="AlphaFoldDB" id="W0RSC7"/>
<accession>W0RSC7</accession>
<protein>
    <recommendedName>
        <fullName evidence="3">DUF2891 domain-containing protein</fullName>
    </recommendedName>
</protein>
<dbReference type="Pfam" id="PF11199">
    <property type="entry name" value="DUF2891"/>
    <property type="match status" value="1"/>
</dbReference>